<evidence type="ECO:0000313" key="1">
    <source>
        <dbReference type="EMBL" id="PJE79943.1"/>
    </source>
</evidence>
<gene>
    <name evidence="1" type="ORF">CI610_01069</name>
</gene>
<protein>
    <submittedName>
        <fullName evidence="1">Uncharacterized protein</fullName>
    </submittedName>
</protein>
<name>A0A2H9T9R0_9ZZZZ</name>
<accession>A0A2H9T9R0</accession>
<sequence length="200" mass="22568">MQAIRQSVLSGYGDFITLFFFSQKYAACLERLSSCYMEKTSFITREDSSDSVIQLQKTVLLCPKVGGKSKDIIKTLFISRFASERLISRSQPFFVYALAESQSVADLYKSSLKKYENACVFCTPRNYNILTLLFNGAYVDCLNAGHKVTLPSLDISPSVIHLMEYERHVNKVADAVFDTSIGHTEAQTILRDCFDYISAQ</sequence>
<organism evidence="1">
    <name type="scientific">invertebrate metagenome</name>
    <dbReference type="NCBI Taxonomy" id="1711999"/>
    <lineage>
        <taxon>unclassified sequences</taxon>
        <taxon>metagenomes</taxon>
        <taxon>organismal metagenomes</taxon>
    </lineage>
</organism>
<dbReference type="EMBL" id="NSIT01000040">
    <property type="protein sequence ID" value="PJE79943.1"/>
    <property type="molecule type" value="Genomic_DNA"/>
</dbReference>
<proteinExistence type="predicted"/>
<reference evidence="1" key="1">
    <citation type="journal article" date="2017" name="Appl. Environ. Microbiol.">
        <title>Molecular characterization of an Endozoicomonas-like organism causing infection in king scallop Pecten maximus L.</title>
        <authorList>
            <person name="Cano I."/>
            <person name="van Aerle R."/>
            <person name="Ross S."/>
            <person name="Verner-Jeffreys D.W."/>
            <person name="Paley R.K."/>
            <person name="Rimmer G."/>
            <person name="Ryder D."/>
            <person name="Hooper P."/>
            <person name="Stone D."/>
            <person name="Feist S.W."/>
        </authorList>
    </citation>
    <scope>NUCLEOTIDE SEQUENCE</scope>
</reference>
<comment type="caution">
    <text evidence="1">The sequence shown here is derived from an EMBL/GenBank/DDBJ whole genome shotgun (WGS) entry which is preliminary data.</text>
</comment>
<dbReference type="AlphaFoldDB" id="A0A2H9T9R0"/>